<dbReference type="InterPro" id="IPR034964">
    <property type="entry name" value="LS"/>
</dbReference>
<dbReference type="AlphaFoldDB" id="A0A6J6D521"/>
<comment type="pathway">
    <text evidence="1">Cofactor biosynthesis; riboflavin biosynthesis; riboflavin from 2-hydroxy-3-oxobutyl phosphate and 5-amino-6-(D-ribitylamino)uracil: step 1/2.</text>
</comment>
<dbReference type="InterPro" id="IPR036467">
    <property type="entry name" value="LS/RS_sf"/>
</dbReference>
<comment type="catalytic activity">
    <reaction evidence="6">
        <text>(2S)-2-hydroxy-3-oxobutyl phosphate + 5-amino-6-(D-ribitylamino)uracil = 6,7-dimethyl-8-(1-D-ribityl)lumazine + phosphate + 2 H2O + H(+)</text>
        <dbReference type="Rhea" id="RHEA:26152"/>
        <dbReference type="ChEBI" id="CHEBI:15377"/>
        <dbReference type="ChEBI" id="CHEBI:15378"/>
        <dbReference type="ChEBI" id="CHEBI:15934"/>
        <dbReference type="ChEBI" id="CHEBI:43474"/>
        <dbReference type="ChEBI" id="CHEBI:58201"/>
        <dbReference type="ChEBI" id="CHEBI:58830"/>
        <dbReference type="EC" id="2.5.1.78"/>
    </reaction>
</comment>
<evidence type="ECO:0000313" key="7">
    <source>
        <dbReference type="EMBL" id="CAB4557413.1"/>
    </source>
</evidence>
<dbReference type="CDD" id="cd09209">
    <property type="entry name" value="Lumazine_synthase-I"/>
    <property type="match status" value="1"/>
</dbReference>
<dbReference type="PANTHER" id="PTHR21058">
    <property type="entry name" value="6,7-DIMETHYL-8-RIBITYLLUMAZINE SYNTHASE DMRL SYNTHASE LUMAZINE SYNTHASE"/>
    <property type="match status" value="1"/>
</dbReference>
<evidence type="ECO:0000256" key="5">
    <source>
        <dbReference type="ARBA" id="ARBA00022679"/>
    </source>
</evidence>
<dbReference type="Gene3D" id="3.40.50.960">
    <property type="entry name" value="Lumazine/riboflavin synthase"/>
    <property type="match status" value="1"/>
</dbReference>
<gene>
    <name evidence="7" type="ORF">UFOPK1506_00848</name>
</gene>
<dbReference type="EC" id="2.5.1.78" evidence="3"/>
<protein>
    <recommendedName>
        <fullName evidence="3">6,7-dimethyl-8-ribityllumazine synthase</fullName>
        <ecNumber evidence="3">2.5.1.78</ecNumber>
    </recommendedName>
</protein>
<name>A0A6J6D521_9ZZZZ</name>
<evidence type="ECO:0000256" key="4">
    <source>
        <dbReference type="ARBA" id="ARBA00022619"/>
    </source>
</evidence>
<keyword evidence="5" id="KW-0808">Transferase</keyword>
<dbReference type="GO" id="GO:0009231">
    <property type="term" value="P:riboflavin biosynthetic process"/>
    <property type="evidence" value="ECO:0007669"/>
    <property type="project" value="UniProtKB-UniPathway"/>
</dbReference>
<keyword evidence="4" id="KW-0686">Riboflavin biosynthesis</keyword>
<comment type="similarity">
    <text evidence="2">Belongs to the DMRL synthase family.</text>
</comment>
<organism evidence="7">
    <name type="scientific">freshwater metagenome</name>
    <dbReference type="NCBI Taxonomy" id="449393"/>
    <lineage>
        <taxon>unclassified sequences</taxon>
        <taxon>metagenomes</taxon>
        <taxon>ecological metagenomes</taxon>
    </lineage>
</organism>
<dbReference type="UniPathway" id="UPA00275">
    <property type="reaction ID" value="UER00404"/>
</dbReference>
<dbReference type="InterPro" id="IPR002180">
    <property type="entry name" value="LS/RS"/>
</dbReference>
<dbReference type="GO" id="GO:0009349">
    <property type="term" value="C:riboflavin synthase complex"/>
    <property type="evidence" value="ECO:0007669"/>
    <property type="project" value="InterPro"/>
</dbReference>
<evidence type="ECO:0000256" key="3">
    <source>
        <dbReference type="ARBA" id="ARBA00012664"/>
    </source>
</evidence>
<dbReference type="HAMAP" id="MF_00178">
    <property type="entry name" value="Lumazine_synth"/>
    <property type="match status" value="1"/>
</dbReference>
<proteinExistence type="inferred from homology"/>
<dbReference type="GO" id="GO:0000906">
    <property type="term" value="F:6,7-dimethyl-8-ribityllumazine synthase activity"/>
    <property type="evidence" value="ECO:0007669"/>
    <property type="project" value="UniProtKB-EC"/>
</dbReference>
<reference evidence="7" key="1">
    <citation type="submission" date="2020-05" db="EMBL/GenBank/DDBJ databases">
        <authorList>
            <person name="Chiriac C."/>
            <person name="Salcher M."/>
            <person name="Ghai R."/>
            <person name="Kavagutti S V."/>
        </authorList>
    </citation>
    <scope>NUCLEOTIDE SEQUENCE</scope>
</reference>
<dbReference type="PANTHER" id="PTHR21058:SF0">
    <property type="entry name" value="6,7-DIMETHYL-8-RIBITYLLUMAZINE SYNTHASE"/>
    <property type="match status" value="1"/>
</dbReference>
<accession>A0A6J6D521</accession>
<dbReference type="GO" id="GO:0005829">
    <property type="term" value="C:cytosol"/>
    <property type="evidence" value="ECO:0007669"/>
    <property type="project" value="TreeGrafter"/>
</dbReference>
<evidence type="ECO:0000256" key="2">
    <source>
        <dbReference type="ARBA" id="ARBA00007424"/>
    </source>
</evidence>
<sequence length="154" mass="16183">MAGAAPQIGIAKSPHLKVAIITASWHQDICDALVHGAKRACADAEIKSVDVFKVPGSFELPLAAQQAFEEGFDAVVVVGLVLRGETPHFDYVCQGVTQGVMNVQLKHSKPIGFGVLMCDSLAQAHARSGILGSKEDKGYDAGVAAISMVELKRG</sequence>
<dbReference type="Pfam" id="PF00885">
    <property type="entry name" value="DMRL_synthase"/>
    <property type="match status" value="1"/>
</dbReference>
<dbReference type="NCBIfam" id="TIGR00114">
    <property type="entry name" value="lumazine-synth"/>
    <property type="match status" value="1"/>
</dbReference>
<dbReference type="EMBL" id="CAEZSV010000160">
    <property type="protein sequence ID" value="CAB4557413.1"/>
    <property type="molecule type" value="Genomic_DNA"/>
</dbReference>
<evidence type="ECO:0000256" key="1">
    <source>
        <dbReference type="ARBA" id="ARBA00004917"/>
    </source>
</evidence>
<dbReference type="SUPFAM" id="SSF52121">
    <property type="entry name" value="Lumazine synthase"/>
    <property type="match status" value="1"/>
</dbReference>
<evidence type="ECO:0000256" key="6">
    <source>
        <dbReference type="ARBA" id="ARBA00048785"/>
    </source>
</evidence>